<dbReference type="Proteomes" id="UP000803844">
    <property type="component" value="Unassembled WGS sequence"/>
</dbReference>
<name>A0A9P5CN13_CRYP1</name>
<dbReference type="EMBL" id="MU032349">
    <property type="protein sequence ID" value="KAF3763832.1"/>
    <property type="molecule type" value="Genomic_DNA"/>
</dbReference>
<gene>
    <name evidence="1" type="ORF">M406DRAFT_357248</name>
</gene>
<dbReference type="GeneID" id="63840753"/>
<comment type="caution">
    <text evidence="1">The sequence shown here is derived from an EMBL/GenBank/DDBJ whole genome shotgun (WGS) entry which is preliminary data.</text>
</comment>
<reference evidence="1" key="1">
    <citation type="journal article" date="2020" name="Phytopathology">
        <title>Genome sequence of the chestnut blight fungus Cryphonectria parasitica EP155: A fundamental resource for an archetypical invasive plant pathogen.</title>
        <authorList>
            <person name="Crouch J.A."/>
            <person name="Dawe A."/>
            <person name="Aerts A."/>
            <person name="Barry K."/>
            <person name="Churchill A.C.L."/>
            <person name="Grimwood J."/>
            <person name="Hillman B."/>
            <person name="Milgroom M.G."/>
            <person name="Pangilinan J."/>
            <person name="Smith M."/>
            <person name="Salamov A."/>
            <person name="Schmutz J."/>
            <person name="Yadav J."/>
            <person name="Grigoriev I.V."/>
            <person name="Nuss D."/>
        </authorList>
    </citation>
    <scope>NUCLEOTIDE SEQUENCE</scope>
    <source>
        <strain evidence="1">EP155</strain>
    </source>
</reference>
<proteinExistence type="predicted"/>
<accession>A0A9P5CN13</accession>
<protein>
    <submittedName>
        <fullName evidence="1">Uncharacterized protein</fullName>
    </submittedName>
</protein>
<evidence type="ECO:0000313" key="1">
    <source>
        <dbReference type="EMBL" id="KAF3763832.1"/>
    </source>
</evidence>
<keyword evidence="2" id="KW-1185">Reference proteome</keyword>
<evidence type="ECO:0000313" key="2">
    <source>
        <dbReference type="Proteomes" id="UP000803844"/>
    </source>
</evidence>
<dbReference type="AlphaFoldDB" id="A0A9P5CN13"/>
<sequence length="103" mass="11933">MGIREEVEEIQLQKLYDSRTDFSLLCELVRKVGRGKTCRLLSRPYFDVQNRLPRVKAGSPERPGRPAEHILCRDLTFNAQILEDDATFYGLDELQMALEYPDS</sequence>
<dbReference type="RefSeq" id="XP_040774793.1">
    <property type="nucleotide sequence ID" value="XM_040923624.1"/>
</dbReference>
<organism evidence="1 2">
    <name type="scientific">Cryphonectria parasitica (strain ATCC 38755 / EP155)</name>
    <dbReference type="NCBI Taxonomy" id="660469"/>
    <lineage>
        <taxon>Eukaryota</taxon>
        <taxon>Fungi</taxon>
        <taxon>Dikarya</taxon>
        <taxon>Ascomycota</taxon>
        <taxon>Pezizomycotina</taxon>
        <taxon>Sordariomycetes</taxon>
        <taxon>Sordariomycetidae</taxon>
        <taxon>Diaporthales</taxon>
        <taxon>Cryphonectriaceae</taxon>
        <taxon>Cryphonectria-Endothia species complex</taxon>
        <taxon>Cryphonectria</taxon>
    </lineage>
</organism>